<accession>A0A368BJW8</accession>
<dbReference type="GO" id="GO:0005615">
    <property type="term" value="C:extracellular space"/>
    <property type="evidence" value="ECO:0007669"/>
    <property type="project" value="TreeGrafter"/>
</dbReference>
<dbReference type="Proteomes" id="UP000253032">
    <property type="component" value="Unassembled WGS sequence"/>
</dbReference>
<sequence>MKNLKIKFFFSLAILIFSNNSFSQIDQSKGTFEDKFRQLDESFPSPNLNRPATGEPGPNYWQQTADYKINIELDENSRSVKGSEVITYTNNSPLKLNYIWLQLDQNIFDEDSINNLTRPWWGGNKSIDFSTLRRQNFMDSFDGGFQELSIKVNGEPAEINLVGTHVRINLKNPIHTGESTKLMIEWAYALVEENAVRARNGYETFEDGNDIFLLAQWYPRVTVFSDYEGWHNKEFVGRGEFTLEFGDFEVDITVPADHIVAATGTLQNQDDVLSSTQKRRMKKAKNSSKPIFIVTPEEAYENEIEKSAEYKTWSFKAENVRDFAWASSRKFIWDAAGFKQNSSENPIVMAMSFYPNEGEPLWSKYSTEAVMHTMDVYSKYSFDYPYPTAQSVNGPVGGMEYPMITFNGPRTELEDDGSRTYSRSEKEYLIGVVIHEIGHIYFPMIVNSDERQWTWMDEGLNTFLQYLAEQEWDINFRSDRGEPRWMTDYMSSTYQVPIMTNSESILQFGNNAYGKPATALVILRETILGRELFDQAFKEYSQRWKFKRPTPYDFFRTMEEASGVDLDWFWRGWFYSTDHVDIALENIHIASLDTLNPQIDLAKDRIDFQKEPEILHDNRNQAIGDKTRVEVRPELLDIYDEYDEFTPSDREMRDYKEVLDDLYDKNDSDPEWKKKALVDAIAKEEDYYIFEFSNKGGLVMPIPLEIEYEDGSKELIRIPVEIWRQNSNKTLWLKRSKLKITQALIDPYWEIGDTEIENNYYPTRLIPARLKPRASRSNPKNLMQDLLNRNKKITSHN</sequence>
<gene>
    <name evidence="4" type="ORF">DBW98_03765</name>
</gene>
<reference evidence="4 5" key="1">
    <citation type="journal article" date="2018" name="Microbiome">
        <title>Fine metagenomic profile of the Mediterranean stratified and mixed water columns revealed by assembly and recruitment.</title>
        <authorList>
            <person name="Haro-Moreno J.M."/>
            <person name="Lopez-Perez M."/>
            <person name="De La Torre J.R."/>
            <person name="Picazo A."/>
            <person name="Camacho A."/>
            <person name="Rodriguez-Valera F."/>
        </authorList>
    </citation>
    <scope>NUCLEOTIDE SEQUENCE [LARGE SCALE GENOMIC DNA]</scope>
    <source>
        <strain evidence="4">MED-G84</strain>
    </source>
</reference>
<dbReference type="CDD" id="cd09604">
    <property type="entry name" value="M1_APN_like"/>
    <property type="match status" value="1"/>
</dbReference>
<dbReference type="Pfam" id="PF01433">
    <property type="entry name" value="Peptidase_M1"/>
    <property type="match status" value="1"/>
</dbReference>
<dbReference type="GO" id="GO:0008270">
    <property type="term" value="F:zinc ion binding"/>
    <property type="evidence" value="ECO:0007669"/>
    <property type="project" value="InterPro"/>
</dbReference>
<organism evidence="4 5">
    <name type="scientific">SAR86 cluster bacterium</name>
    <dbReference type="NCBI Taxonomy" id="2030880"/>
    <lineage>
        <taxon>Bacteria</taxon>
        <taxon>Pseudomonadati</taxon>
        <taxon>Pseudomonadota</taxon>
        <taxon>Gammaproteobacteria</taxon>
        <taxon>SAR86 cluster</taxon>
    </lineage>
</organism>
<dbReference type="GO" id="GO:0043171">
    <property type="term" value="P:peptide catabolic process"/>
    <property type="evidence" value="ECO:0007669"/>
    <property type="project" value="TreeGrafter"/>
</dbReference>
<comment type="caution">
    <text evidence="4">The sequence shown here is derived from an EMBL/GenBank/DDBJ whole genome shotgun (WGS) entry which is preliminary data.</text>
</comment>
<feature type="chain" id="PRO_5016793897" evidence="2">
    <location>
        <begin position="24"/>
        <end position="797"/>
    </location>
</feature>
<dbReference type="GO" id="GO:0005737">
    <property type="term" value="C:cytoplasm"/>
    <property type="evidence" value="ECO:0007669"/>
    <property type="project" value="TreeGrafter"/>
</dbReference>
<evidence type="ECO:0000313" key="5">
    <source>
        <dbReference type="Proteomes" id="UP000253032"/>
    </source>
</evidence>
<dbReference type="PANTHER" id="PTHR11533:SF174">
    <property type="entry name" value="PUROMYCIN-SENSITIVE AMINOPEPTIDASE-RELATED"/>
    <property type="match status" value="1"/>
</dbReference>
<proteinExistence type="predicted"/>
<dbReference type="GO" id="GO:0042277">
    <property type="term" value="F:peptide binding"/>
    <property type="evidence" value="ECO:0007669"/>
    <property type="project" value="TreeGrafter"/>
</dbReference>
<dbReference type="EMBL" id="QOPC01000021">
    <property type="protein sequence ID" value="RCL37531.1"/>
    <property type="molecule type" value="Genomic_DNA"/>
</dbReference>
<protein>
    <submittedName>
        <fullName evidence="4">M1 family peptidase</fullName>
    </submittedName>
</protein>
<evidence type="ECO:0000256" key="2">
    <source>
        <dbReference type="SAM" id="SignalP"/>
    </source>
</evidence>
<dbReference type="SUPFAM" id="SSF55486">
    <property type="entry name" value="Metalloproteases ('zincins'), catalytic domain"/>
    <property type="match status" value="1"/>
</dbReference>
<dbReference type="InterPro" id="IPR014782">
    <property type="entry name" value="Peptidase_M1_dom"/>
</dbReference>
<evidence type="ECO:0000313" key="4">
    <source>
        <dbReference type="EMBL" id="RCL37531.1"/>
    </source>
</evidence>
<feature type="signal peptide" evidence="2">
    <location>
        <begin position="1"/>
        <end position="23"/>
    </location>
</feature>
<dbReference type="Gene3D" id="1.10.390.10">
    <property type="entry name" value="Neutral Protease Domain 2"/>
    <property type="match status" value="1"/>
</dbReference>
<dbReference type="PANTHER" id="PTHR11533">
    <property type="entry name" value="PROTEASE M1 ZINC METALLOPROTEASE"/>
    <property type="match status" value="1"/>
</dbReference>
<evidence type="ECO:0000256" key="1">
    <source>
        <dbReference type="SAM" id="MobiDB-lite"/>
    </source>
</evidence>
<feature type="region of interest" description="Disordered" evidence="1">
    <location>
        <begin position="40"/>
        <end position="59"/>
    </location>
</feature>
<keyword evidence="2" id="KW-0732">Signal</keyword>
<name>A0A368BJW8_9GAMM</name>
<dbReference type="GO" id="GO:0016020">
    <property type="term" value="C:membrane"/>
    <property type="evidence" value="ECO:0007669"/>
    <property type="project" value="TreeGrafter"/>
</dbReference>
<dbReference type="AlphaFoldDB" id="A0A368BJW8"/>
<evidence type="ECO:0000259" key="3">
    <source>
        <dbReference type="Pfam" id="PF01433"/>
    </source>
</evidence>
<dbReference type="GO" id="GO:0070006">
    <property type="term" value="F:metalloaminopeptidase activity"/>
    <property type="evidence" value="ECO:0007669"/>
    <property type="project" value="TreeGrafter"/>
</dbReference>
<dbReference type="InterPro" id="IPR027268">
    <property type="entry name" value="Peptidase_M4/M1_CTD_sf"/>
</dbReference>
<feature type="region of interest" description="Disordered" evidence="1">
    <location>
        <begin position="773"/>
        <end position="797"/>
    </location>
</feature>
<feature type="domain" description="Peptidase M1 membrane alanine aminopeptidase" evidence="3">
    <location>
        <begin position="365"/>
        <end position="573"/>
    </location>
</feature>
<dbReference type="InterPro" id="IPR050344">
    <property type="entry name" value="Peptidase_M1_aminopeptidases"/>
</dbReference>